<dbReference type="Proteomes" id="UP000217343">
    <property type="component" value="Chromosome"/>
</dbReference>
<keyword evidence="1" id="KW-0472">Membrane</keyword>
<dbReference type="EMBL" id="CP022203">
    <property type="protein sequence ID" value="ATB49918.1"/>
    <property type="molecule type" value="Genomic_DNA"/>
</dbReference>
<feature type="transmembrane region" description="Helical" evidence="1">
    <location>
        <begin position="136"/>
        <end position="155"/>
    </location>
</feature>
<sequence>MSAFAAMAWNGFREARRNRVTVLVGAFALLLLFATTLVTEVTVSTFDRVVTDFGLGVMSLLLVFLSIYLSSGLISREIERRTIFLMVSKPMSRTRFLLARLAGNMLTLGVLLVAMTLLFWVELVLHRSPITQPQMAALWGLYLELFVLTSAGFLMSTFASQLVSALVTTGLYFAGHLCSDIYNLGTKSQVEFVQWISKATYYALPNLERLNFRPRATYAIDVTTAELGSATLYALGWGALFCVLASLVFERRDFR</sequence>
<feature type="transmembrane region" description="Helical" evidence="1">
    <location>
        <begin position="54"/>
        <end position="75"/>
    </location>
</feature>
<dbReference type="OrthoDB" id="9810558at2"/>
<keyword evidence="3" id="KW-1185">Reference proteome</keyword>
<dbReference type="KEGG" id="mmas:MYMAC_005572"/>
<gene>
    <name evidence="2" type="ORF">MYMAC_005572</name>
</gene>
<keyword evidence="1" id="KW-0812">Transmembrane</keyword>
<feature type="transmembrane region" description="Helical" evidence="1">
    <location>
        <begin position="230"/>
        <end position="249"/>
    </location>
</feature>
<dbReference type="Pfam" id="PF12679">
    <property type="entry name" value="ABC2_membrane_2"/>
    <property type="match status" value="1"/>
</dbReference>
<organism evidence="2 3">
    <name type="scientific">Corallococcus macrosporus DSM 14697</name>
    <dbReference type="NCBI Taxonomy" id="1189310"/>
    <lineage>
        <taxon>Bacteria</taxon>
        <taxon>Pseudomonadati</taxon>
        <taxon>Myxococcota</taxon>
        <taxon>Myxococcia</taxon>
        <taxon>Myxococcales</taxon>
        <taxon>Cystobacterineae</taxon>
        <taxon>Myxococcaceae</taxon>
        <taxon>Corallococcus</taxon>
    </lineage>
</organism>
<dbReference type="AlphaFoldDB" id="A0A250K1S8"/>
<dbReference type="RefSeq" id="WP_095960307.1">
    <property type="nucleotide sequence ID" value="NZ_CP022203.1"/>
</dbReference>
<keyword evidence="1" id="KW-1133">Transmembrane helix</keyword>
<reference evidence="2 3" key="1">
    <citation type="submission" date="2017-06" db="EMBL/GenBank/DDBJ databases">
        <title>Sequencing and comparative analysis of myxobacterial genomes.</title>
        <authorList>
            <person name="Rupp O."/>
            <person name="Goesmann A."/>
            <person name="Sogaard-Andersen L."/>
        </authorList>
    </citation>
    <scope>NUCLEOTIDE SEQUENCE [LARGE SCALE GENOMIC DNA]</scope>
    <source>
        <strain evidence="2 3">DSM 14697</strain>
    </source>
</reference>
<dbReference type="GO" id="GO:0140359">
    <property type="term" value="F:ABC-type transporter activity"/>
    <property type="evidence" value="ECO:0007669"/>
    <property type="project" value="InterPro"/>
</dbReference>
<evidence type="ECO:0000313" key="3">
    <source>
        <dbReference type="Proteomes" id="UP000217343"/>
    </source>
</evidence>
<evidence type="ECO:0000256" key="1">
    <source>
        <dbReference type="SAM" id="Phobius"/>
    </source>
</evidence>
<accession>A0A250K1S8</accession>
<dbReference type="GO" id="GO:0005886">
    <property type="term" value="C:plasma membrane"/>
    <property type="evidence" value="ECO:0007669"/>
    <property type="project" value="UniProtKB-SubCell"/>
</dbReference>
<feature type="transmembrane region" description="Helical" evidence="1">
    <location>
        <begin position="96"/>
        <end position="121"/>
    </location>
</feature>
<feature type="transmembrane region" description="Helical" evidence="1">
    <location>
        <begin position="162"/>
        <end position="182"/>
    </location>
</feature>
<evidence type="ECO:0000313" key="2">
    <source>
        <dbReference type="EMBL" id="ATB49918.1"/>
    </source>
</evidence>
<dbReference type="PANTHER" id="PTHR43471:SF10">
    <property type="entry name" value="SLL1107 PROTEIN"/>
    <property type="match status" value="1"/>
</dbReference>
<proteinExistence type="predicted"/>
<name>A0A250K1S8_9BACT</name>
<dbReference type="PANTHER" id="PTHR43471">
    <property type="entry name" value="ABC TRANSPORTER PERMEASE"/>
    <property type="match status" value="1"/>
</dbReference>
<protein>
    <submittedName>
        <fullName evidence="2">ABC transporter permease</fullName>
    </submittedName>
</protein>